<gene>
    <name evidence="1" type="ORF">METZ01_LOCUS297201</name>
</gene>
<name>A0A382M9K6_9ZZZZ</name>
<evidence type="ECO:0000313" key="1">
    <source>
        <dbReference type="EMBL" id="SVC44347.1"/>
    </source>
</evidence>
<feature type="non-terminal residue" evidence="1">
    <location>
        <position position="1"/>
    </location>
</feature>
<dbReference type="AlphaFoldDB" id="A0A382M9K6"/>
<protein>
    <submittedName>
        <fullName evidence="1">Uncharacterized protein</fullName>
    </submittedName>
</protein>
<reference evidence="1" key="1">
    <citation type="submission" date="2018-05" db="EMBL/GenBank/DDBJ databases">
        <authorList>
            <person name="Lanie J.A."/>
            <person name="Ng W.-L."/>
            <person name="Kazmierczak K.M."/>
            <person name="Andrzejewski T.M."/>
            <person name="Davidsen T.M."/>
            <person name="Wayne K.J."/>
            <person name="Tettelin H."/>
            <person name="Glass J.I."/>
            <person name="Rusch D."/>
            <person name="Podicherti R."/>
            <person name="Tsui H.-C.T."/>
            <person name="Winkler M.E."/>
        </authorList>
    </citation>
    <scope>NUCLEOTIDE SEQUENCE</scope>
</reference>
<accession>A0A382M9K6</accession>
<dbReference type="EMBL" id="UINC01091517">
    <property type="protein sequence ID" value="SVC44347.1"/>
    <property type="molecule type" value="Genomic_DNA"/>
</dbReference>
<sequence length="388" mass="42947">LSLEGMDAVTMGGSNSSLFGIKAVSQLGPVEIQSVIAREQVKKSEKNYEGGAESGGSIIINDYNYLKDRYFFIDETFKANFYPLNETNQHENESNYVVGGFELFQKVTSSESAALIQADAYLDPTDLSSHSVGGTWEKLVEDNDYTIDRLLGYVRLNSVQNAIAIAYTTTTYDLNTHTFGSDQNITNTNFKSVYDECVNQNPDTYQDECGGLITLKLLKDIESSTPNSPTWPLMFKNVYSIGGSNIDLNGLEIEILRDEGAGNEFTHSESGNSYLSIFGLDSENENHQKVEGGDGKIDLYGSFLNLAYGEFILPTYLPFAYDNSCSINNEVCIGTYHSDLDGIMTELNEADETPAMYFSTNDNDINSQHEFIIKIQTSSRSTSMSLGF</sequence>
<feature type="non-terminal residue" evidence="1">
    <location>
        <position position="388"/>
    </location>
</feature>
<organism evidence="1">
    <name type="scientific">marine metagenome</name>
    <dbReference type="NCBI Taxonomy" id="408172"/>
    <lineage>
        <taxon>unclassified sequences</taxon>
        <taxon>metagenomes</taxon>
        <taxon>ecological metagenomes</taxon>
    </lineage>
</organism>
<proteinExistence type="predicted"/>